<comment type="caution">
    <text evidence="2">The sequence shown here is derived from an EMBL/GenBank/DDBJ whole genome shotgun (WGS) entry which is preliminary data.</text>
</comment>
<dbReference type="CDD" id="cd04301">
    <property type="entry name" value="NAT_SF"/>
    <property type="match status" value="1"/>
</dbReference>
<dbReference type="PROSITE" id="PS51186">
    <property type="entry name" value="GNAT"/>
    <property type="match status" value="1"/>
</dbReference>
<protein>
    <recommendedName>
        <fullName evidence="1">N-acetyltransferase domain-containing protein</fullName>
    </recommendedName>
</protein>
<dbReference type="PANTHER" id="PTHR43072">
    <property type="entry name" value="N-ACETYLTRANSFERASE"/>
    <property type="match status" value="1"/>
</dbReference>
<accession>A0A0M0LJE6</accession>
<dbReference type="AlphaFoldDB" id="A0A0M0LJE6"/>
<name>A0A0M0LJE6_9BACI</name>
<evidence type="ECO:0000259" key="1">
    <source>
        <dbReference type="PROSITE" id="PS51186"/>
    </source>
</evidence>
<feature type="domain" description="N-acetyltransferase" evidence="1">
    <location>
        <begin position="1"/>
        <end position="158"/>
    </location>
</feature>
<proteinExistence type="predicted"/>
<dbReference type="Pfam" id="PF00583">
    <property type="entry name" value="Acetyltransf_1"/>
    <property type="match status" value="1"/>
</dbReference>
<evidence type="ECO:0000313" key="2">
    <source>
        <dbReference type="EMBL" id="KOO50833.1"/>
    </source>
</evidence>
<organism evidence="2 3">
    <name type="scientific">Priestia koreensis</name>
    <dbReference type="NCBI Taxonomy" id="284581"/>
    <lineage>
        <taxon>Bacteria</taxon>
        <taxon>Bacillati</taxon>
        <taxon>Bacillota</taxon>
        <taxon>Bacilli</taxon>
        <taxon>Bacillales</taxon>
        <taxon>Bacillaceae</taxon>
        <taxon>Priestia</taxon>
    </lineage>
</organism>
<dbReference type="STRING" id="284581.AMD01_03620"/>
<gene>
    <name evidence="2" type="ORF">AMD01_03620</name>
</gene>
<dbReference type="Gene3D" id="3.40.630.30">
    <property type="match status" value="1"/>
</dbReference>
<dbReference type="GO" id="GO:0016747">
    <property type="term" value="F:acyltransferase activity, transferring groups other than amino-acyl groups"/>
    <property type="evidence" value="ECO:0007669"/>
    <property type="project" value="InterPro"/>
</dbReference>
<dbReference type="PANTHER" id="PTHR43072:SF60">
    <property type="entry name" value="L-2,4-DIAMINOBUTYRIC ACID ACETYLTRANSFERASE"/>
    <property type="match status" value="1"/>
</dbReference>
<dbReference type="OrthoDB" id="9799092at2"/>
<dbReference type="SUPFAM" id="SSF55729">
    <property type="entry name" value="Acyl-CoA N-acyltransferases (Nat)"/>
    <property type="match status" value="1"/>
</dbReference>
<evidence type="ECO:0000313" key="3">
    <source>
        <dbReference type="Proteomes" id="UP000037558"/>
    </source>
</evidence>
<keyword evidence="3" id="KW-1185">Reference proteome</keyword>
<dbReference type="InterPro" id="IPR000182">
    <property type="entry name" value="GNAT_dom"/>
</dbReference>
<dbReference type="Proteomes" id="UP000037558">
    <property type="component" value="Unassembled WGS sequence"/>
</dbReference>
<dbReference type="RefSeq" id="WP_053400008.1">
    <property type="nucleotide sequence ID" value="NZ_LILC01000002.1"/>
</dbReference>
<dbReference type="EMBL" id="LILC01000002">
    <property type="protein sequence ID" value="KOO50833.1"/>
    <property type="molecule type" value="Genomic_DNA"/>
</dbReference>
<reference evidence="3" key="1">
    <citation type="submission" date="2015-08" db="EMBL/GenBank/DDBJ databases">
        <title>Fjat-14210 dsm16467.</title>
        <authorList>
            <person name="Liu B."/>
            <person name="Wang J."/>
            <person name="Zhu Y."/>
            <person name="Liu G."/>
            <person name="Chen Q."/>
            <person name="Chen Z."/>
            <person name="Lan J."/>
            <person name="Che J."/>
            <person name="Ge C."/>
            <person name="Shi H."/>
            <person name="Pan Z."/>
            <person name="Liu X."/>
        </authorList>
    </citation>
    <scope>NUCLEOTIDE SEQUENCE [LARGE SCALE GENOMIC DNA]</scope>
    <source>
        <strain evidence="3">DSM 16467</strain>
    </source>
</reference>
<sequence length="167" mass="19139">MILKKLSDEDIECYWELRLRALDEEEISFVQSYYEAKKLDLTTVRAEFPKDDDHFIIGACNDHGVLQGFVGFNRETGEKTRHKGSIWGVYVAPEARGNGLAEQLMRVILSEAKSIRVEQVQLVVAASNEKAKSLYERLGFSVFGYEKNALKVHGKYVDEEHMVLFFT</sequence>
<dbReference type="PATRIC" id="fig|284581.3.peg.1022"/>
<dbReference type="InterPro" id="IPR016181">
    <property type="entry name" value="Acyl_CoA_acyltransferase"/>
</dbReference>